<keyword evidence="2" id="KW-1185">Reference proteome</keyword>
<dbReference type="OrthoDB" id="9832848at2"/>
<gene>
    <name evidence="1" type="ORF">LY28_00247</name>
</gene>
<evidence type="ECO:0000313" key="2">
    <source>
        <dbReference type="Proteomes" id="UP000248132"/>
    </source>
</evidence>
<accession>A0A318XS57</accession>
<name>A0A318XS57_9FIRM</name>
<evidence type="ECO:0000313" key="1">
    <source>
        <dbReference type="EMBL" id="PYG90364.1"/>
    </source>
</evidence>
<dbReference type="EMBL" id="QKMR01000001">
    <property type="protein sequence ID" value="PYG90364.1"/>
    <property type="molecule type" value="Genomic_DNA"/>
</dbReference>
<reference evidence="1 2" key="1">
    <citation type="submission" date="2018-06" db="EMBL/GenBank/DDBJ databases">
        <title>Genomic Encyclopedia of Type Strains, Phase I: the one thousand microbial genomes (KMG-I) project.</title>
        <authorList>
            <person name="Kyrpides N."/>
        </authorList>
    </citation>
    <scope>NUCLEOTIDE SEQUENCE [LARGE SCALE GENOMIC DNA]</scope>
    <source>
        <strain evidence="1 2">DSM 19573</strain>
    </source>
</reference>
<dbReference type="Proteomes" id="UP000248132">
    <property type="component" value="Unassembled WGS sequence"/>
</dbReference>
<dbReference type="RefSeq" id="WP_110460335.1">
    <property type="nucleotide sequence ID" value="NZ_QKMR01000001.1"/>
</dbReference>
<dbReference type="AlphaFoldDB" id="A0A318XS57"/>
<sequence length="245" mass="27176">MFKKISSTVRVHIHKSYFPMLFLCMLIVQFLLPLDSYADSPVRTISGTITYSNGFAPEGGIWITMYAMGENGGSFTTDALIREGDNTAYYEIPINLNNTNGSSAFTIKCEPQKMSSYSASIYSLLIDIAKADVPDIDFTTDWLSERTISGTIKYDCGLAPEGGIKIIVSARGEADFQTEVTIPEGSNEVDYTIPVDLYYTAGKTTFKVQCIPENEEQYSGMSYNKELDLNDSNLFNINLNISEIP</sequence>
<proteinExistence type="predicted"/>
<protein>
    <submittedName>
        <fullName evidence="1">Uncharacterized protein</fullName>
    </submittedName>
</protein>
<organism evidence="1 2">
    <name type="scientific">Ruminiclostridium sufflavum DSM 19573</name>
    <dbReference type="NCBI Taxonomy" id="1121337"/>
    <lineage>
        <taxon>Bacteria</taxon>
        <taxon>Bacillati</taxon>
        <taxon>Bacillota</taxon>
        <taxon>Clostridia</taxon>
        <taxon>Eubacteriales</taxon>
        <taxon>Oscillospiraceae</taxon>
        <taxon>Ruminiclostridium</taxon>
    </lineage>
</organism>
<comment type="caution">
    <text evidence="1">The sequence shown here is derived from an EMBL/GenBank/DDBJ whole genome shotgun (WGS) entry which is preliminary data.</text>
</comment>